<gene>
    <name evidence="3" type="ORF">HETSPECPRED_008114</name>
</gene>
<dbReference type="EMBL" id="CAJPDS010000006">
    <property type="protein sequence ID" value="CAF9908564.1"/>
    <property type="molecule type" value="Genomic_DNA"/>
</dbReference>
<evidence type="ECO:0000256" key="1">
    <source>
        <dbReference type="SAM" id="MobiDB-lite"/>
    </source>
</evidence>
<accession>A0A8H3ENN4</accession>
<name>A0A8H3ENN4_9LECA</name>
<keyword evidence="2" id="KW-0472">Membrane</keyword>
<protein>
    <submittedName>
        <fullName evidence="3">Uncharacterized protein</fullName>
    </submittedName>
</protein>
<feature type="region of interest" description="Disordered" evidence="1">
    <location>
        <begin position="95"/>
        <end position="164"/>
    </location>
</feature>
<organism evidence="3 4">
    <name type="scientific">Heterodermia speciosa</name>
    <dbReference type="NCBI Taxonomy" id="116794"/>
    <lineage>
        <taxon>Eukaryota</taxon>
        <taxon>Fungi</taxon>
        <taxon>Dikarya</taxon>
        <taxon>Ascomycota</taxon>
        <taxon>Pezizomycotina</taxon>
        <taxon>Lecanoromycetes</taxon>
        <taxon>OSLEUM clade</taxon>
        <taxon>Lecanoromycetidae</taxon>
        <taxon>Caliciales</taxon>
        <taxon>Physciaceae</taxon>
        <taxon>Heterodermia</taxon>
    </lineage>
</organism>
<keyword evidence="2" id="KW-1133">Transmembrane helix</keyword>
<evidence type="ECO:0000313" key="3">
    <source>
        <dbReference type="EMBL" id="CAF9908564.1"/>
    </source>
</evidence>
<evidence type="ECO:0000313" key="4">
    <source>
        <dbReference type="Proteomes" id="UP000664521"/>
    </source>
</evidence>
<evidence type="ECO:0000256" key="2">
    <source>
        <dbReference type="SAM" id="Phobius"/>
    </source>
</evidence>
<feature type="transmembrane region" description="Helical" evidence="2">
    <location>
        <begin position="168"/>
        <end position="192"/>
    </location>
</feature>
<keyword evidence="2" id="KW-0812">Transmembrane</keyword>
<reference evidence="3" key="1">
    <citation type="submission" date="2021-03" db="EMBL/GenBank/DDBJ databases">
        <authorList>
            <person name="Tagirdzhanova G."/>
        </authorList>
    </citation>
    <scope>NUCLEOTIDE SEQUENCE</scope>
</reference>
<comment type="caution">
    <text evidence="3">The sequence shown here is derived from an EMBL/GenBank/DDBJ whole genome shotgun (WGS) entry which is preliminary data.</text>
</comment>
<proteinExistence type="predicted"/>
<feature type="region of interest" description="Disordered" evidence="1">
    <location>
        <begin position="198"/>
        <end position="219"/>
    </location>
</feature>
<sequence>MVHLHEKIGAAAPAITLDGNHTYVADSSSHIVIASKTLRLTSPGDIITVPPSVSFSVSYPGHTIALLSPSAPGATPVVAIDATITQTLLNAVATATSNPSPKEASTPPSSTSSTTSSPEYSSGASSSASAASASMSGSSTASAASQSSSSSKPSTQKSSSSKDLSKGAAAGIGVGCAAAGALIAAFIVFLLMRRKRRSRPSRSYPLQEKAATNGGANSKSPASGAFALAESSLPLPLEDAAIGGEISRLQTLIKNYAQSYYHTSPVTTKTPDLSALGPNLSIPAATLAAMLANPRTRIVAIRYCLAWIVFSRLGLDSDANTSLLPPEVASCARPMSADTASKSSNLSLAPWRALTHSLLSPSYPASSSAPLNGASVQAAVSALDTILQPYADTNRDSYERMTKLEEIIKRGSKFGWTLFGQVSCFDFDWERRTRGEVGIFPALIQTVDDKGEKLGGRGRTLWEGEGTRVEGV</sequence>
<feature type="compositionally biased region" description="Low complexity" evidence="1">
    <location>
        <begin position="99"/>
        <end position="164"/>
    </location>
</feature>
<dbReference type="Proteomes" id="UP000664521">
    <property type="component" value="Unassembled WGS sequence"/>
</dbReference>
<dbReference type="OrthoDB" id="5421765at2759"/>
<dbReference type="AlphaFoldDB" id="A0A8H3ENN4"/>
<keyword evidence="4" id="KW-1185">Reference proteome</keyword>